<sequence length="336" mass="34935">MVAAGAAVGGGQWRQPPSPLPAAGTSAPAPGVSASAVPVVAKPAQPLILDDGVGTYRVPGGGTIELGGGKRIGELLPDGTITGHEVVGSRNWERLVLLPDGAQVAFGSHDLTPGRERTDGPNVTGLEFRLVVTGPDGRIRVQRDVRRQGESVALVTAHGTTAYLWRPAGLVMHDLATGREETVVGGTRLGLTPVFGDLRLSDMQGGWLAVTRMQDECVPRVHDVSTGRLVAELPLTGSGCVAVSDLRLSPSGTPERAVLAVAYQREGAGGRLESRVALIEVVTGRRLAEFEVEPGSPKTALGISLAWQDEHTLRGASYPVAPEGIGEVNGFTVNAK</sequence>
<proteinExistence type="predicted"/>
<organism evidence="2 3">
    <name type="scientific">Actinoplanes subglobosus</name>
    <dbReference type="NCBI Taxonomy" id="1547892"/>
    <lineage>
        <taxon>Bacteria</taxon>
        <taxon>Bacillati</taxon>
        <taxon>Actinomycetota</taxon>
        <taxon>Actinomycetes</taxon>
        <taxon>Micromonosporales</taxon>
        <taxon>Micromonosporaceae</taxon>
        <taxon>Actinoplanes</taxon>
    </lineage>
</organism>
<dbReference type="InterPro" id="IPR011044">
    <property type="entry name" value="Quino_amine_DH_bsu"/>
</dbReference>
<dbReference type="SUPFAM" id="SSF50969">
    <property type="entry name" value="YVTN repeat-like/Quinoprotein amine dehydrogenase"/>
    <property type="match status" value="1"/>
</dbReference>
<feature type="compositionally biased region" description="Low complexity" evidence="1">
    <location>
        <begin position="21"/>
        <end position="33"/>
    </location>
</feature>
<name>A0ABV8IVZ2_9ACTN</name>
<dbReference type="EMBL" id="JBHSBL010000018">
    <property type="protein sequence ID" value="MFC4068149.1"/>
    <property type="molecule type" value="Genomic_DNA"/>
</dbReference>
<accession>A0ABV8IVZ2</accession>
<evidence type="ECO:0000313" key="2">
    <source>
        <dbReference type="EMBL" id="MFC4068149.1"/>
    </source>
</evidence>
<keyword evidence="3" id="KW-1185">Reference proteome</keyword>
<feature type="region of interest" description="Disordered" evidence="1">
    <location>
        <begin position="1"/>
        <end position="33"/>
    </location>
</feature>
<protein>
    <submittedName>
        <fullName evidence="2">Uncharacterized protein</fullName>
    </submittedName>
</protein>
<evidence type="ECO:0000313" key="3">
    <source>
        <dbReference type="Proteomes" id="UP001595867"/>
    </source>
</evidence>
<dbReference type="Proteomes" id="UP001595867">
    <property type="component" value="Unassembled WGS sequence"/>
</dbReference>
<gene>
    <name evidence="2" type="ORF">ACFO0C_24720</name>
</gene>
<comment type="caution">
    <text evidence="2">The sequence shown here is derived from an EMBL/GenBank/DDBJ whole genome shotgun (WGS) entry which is preliminary data.</text>
</comment>
<dbReference type="RefSeq" id="WP_378069020.1">
    <property type="nucleotide sequence ID" value="NZ_JBHSBL010000018.1"/>
</dbReference>
<reference evidence="3" key="1">
    <citation type="journal article" date="2019" name="Int. J. Syst. Evol. Microbiol.">
        <title>The Global Catalogue of Microorganisms (GCM) 10K type strain sequencing project: providing services to taxonomists for standard genome sequencing and annotation.</title>
        <authorList>
            <consortium name="The Broad Institute Genomics Platform"/>
            <consortium name="The Broad Institute Genome Sequencing Center for Infectious Disease"/>
            <person name="Wu L."/>
            <person name="Ma J."/>
        </authorList>
    </citation>
    <scope>NUCLEOTIDE SEQUENCE [LARGE SCALE GENOMIC DNA]</scope>
    <source>
        <strain evidence="3">TBRC 5832</strain>
    </source>
</reference>
<evidence type="ECO:0000256" key="1">
    <source>
        <dbReference type="SAM" id="MobiDB-lite"/>
    </source>
</evidence>